<dbReference type="Proteomes" id="UP001174936">
    <property type="component" value="Unassembled WGS sequence"/>
</dbReference>
<organism evidence="2 3">
    <name type="scientific">Cercophora newfieldiana</name>
    <dbReference type="NCBI Taxonomy" id="92897"/>
    <lineage>
        <taxon>Eukaryota</taxon>
        <taxon>Fungi</taxon>
        <taxon>Dikarya</taxon>
        <taxon>Ascomycota</taxon>
        <taxon>Pezizomycotina</taxon>
        <taxon>Sordariomycetes</taxon>
        <taxon>Sordariomycetidae</taxon>
        <taxon>Sordariales</taxon>
        <taxon>Lasiosphaeriaceae</taxon>
        <taxon>Cercophora</taxon>
    </lineage>
</organism>
<keyword evidence="1" id="KW-1133">Transmembrane helix</keyword>
<proteinExistence type="predicted"/>
<keyword evidence="1" id="KW-0472">Membrane</keyword>
<evidence type="ECO:0000256" key="1">
    <source>
        <dbReference type="SAM" id="Phobius"/>
    </source>
</evidence>
<keyword evidence="3" id="KW-1185">Reference proteome</keyword>
<evidence type="ECO:0000313" key="2">
    <source>
        <dbReference type="EMBL" id="KAK0654918.1"/>
    </source>
</evidence>
<accession>A0AA39YLZ4</accession>
<comment type="caution">
    <text evidence="2">The sequence shown here is derived from an EMBL/GenBank/DDBJ whole genome shotgun (WGS) entry which is preliminary data.</text>
</comment>
<protein>
    <submittedName>
        <fullName evidence="2">Uncharacterized protein</fullName>
    </submittedName>
</protein>
<reference evidence="2" key="1">
    <citation type="submission" date="2023-06" db="EMBL/GenBank/DDBJ databases">
        <title>Genome-scale phylogeny and comparative genomics of the fungal order Sordariales.</title>
        <authorList>
            <consortium name="Lawrence Berkeley National Laboratory"/>
            <person name="Hensen N."/>
            <person name="Bonometti L."/>
            <person name="Westerberg I."/>
            <person name="Brannstrom I.O."/>
            <person name="Guillou S."/>
            <person name="Cros-Aarteil S."/>
            <person name="Calhoun S."/>
            <person name="Haridas S."/>
            <person name="Kuo A."/>
            <person name="Mondo S."/>
            <person name="Pangilinan J."/>
            <person name="Riley R."/>
            <person name="Labutti K."/>
            <person name="Andreopoulos B."/>
            <person name="Lipzen A."/>
            <person name="Chen C."/>
            <person name="Yanf M."/>
            <person name="Daum C."/>
            <person name="Ng V."/>
            <person name="Clum A."/>
            <person name="Steindorff A."/>
            <person name="Ohm R."/>
            <person name="Martin F."/>
            <person name="Silar P."/>
            <person name="Natvig D."/>
            <person name="Lalanne C."/>
            <person name="Gautier V."/>
            <person name="Ament-Velasquez S.L."/>
            <person name="Kruys A."/>
            <person name="Hutchinson M.I."/>
            <person name="Powell A.J."/>
            <person name="Barry K."/>
            <person name="Miller A.N."/>
            <person name="Grigoriev I.V."/>
            <person name="Debuchy R."/>
            <person name="Gladieux P."/>
            <person name="Thoren M.H."/>
            <person name="Johannesson H."/>
        </authorList>
    </citation>
    <scope>NUCLEOTIDE SEQUENCE</scope>
    <source>
        <strain evidence="2">SMH2532-1</strain>
    </source>
</reference>
<sequence>MMLALRVNQPLLAVAFLLRPPLLQVPAAVLFHLQTALSRHLFAGELLLFSLALASRIGFLGVLGLSWQCLALLTHHGPLAFSLLELHQGLLISLFGDGPFGIALQTLAVAVLVSQVLDFVLPLNFNAFGFFCRLPQHEAGVDHVFSVGFFLIWRIIVSRKIVGRGQ</sequence>
<feature type="transmembrane region" description="Helical" evidence="1">
    <location>
        <begin position="46"/>
        <end position="67"/>
    </location>
</feature>
<name>A0AA39YLZ4_9PEZI</name>
<dbReference type="EMBL" id="JAULSV010000001">
    <property type="protein sequence ID" value="KAK0654918.1"/>
    <property type="molecule type" value="Genomic_DNA"/>
</dbReference>
<keyword evidence="1" id="KW-0812">Transmembrane</keyword>
<evidence type="ECO:0000313" key="3">
    <source>
        <dbReference type="Proteomes" id="UP001174936"/>
    </source>
</evidence>
<gene>
    <name evidence="2" type="ORF">B0T16DRAFT_395866</name>
</gene>
<feature type="transmembrane region" description="Helical" evidence="1">
    <location>
        <begin position="102"/>
        <end position="121"/>
    </location>
</feature>
<dbReference type="AlphaFoldDB" id="A0AA39YLZ4"/>